<dbReference type="InterPro" id="IPR013749">
    <property type="entry name" value="PM/HMP-P_kinase-1"/>
</dbReference>
<evidence type="ECO:0000313" key="8">
    <source>
        <dbReference type="EMBL" id="TQN06955.1"/>
    </source>
</evidence>
<keyword evidence="6" id="KW-0067">ATP-binding</keyword>
<reference evidence="8 9" key="1">
    <citation type="submission" date="2019-06" db="EMBL/GenBank/DDBJ databases">
        <title>Genomic Encyclopedia of Archaeal and Bacterial Type Strains, Phase II (KMG-II): from individual species to whole genera.</title>
        <authorList>
            <person name="Goeker M."/>
        </authorList>
    </citation>
    <scope>NUCLEOTIDE SEQUENCE [LARGE SCALE GENOMIC DNA]</scope>
    <source>
        <strain evidence="8 9">DSM 7270</strain>
    </source>
</reference>
<evidence type="ECO:0000259" key="7">
    <source>
        <dbReference type="Pfam" id="PF08543"/>
    </source>
</evidence>
<dbReference type="Gene3D" id="3.40.1190.20">
    <property type="match status" value="1"/>
</dbReference>
<dbReference type="FunFam" id="3.40.1190.20:FF:000003">
    <property type="entry name" value="Phosphomethylpyrimidine kinase ThiD"/>
    <property type="match status" value="1"/>
</dbReference>
<evidence type="ECO:0000256" key="1">
    <source>
        <dbReference type="ARBA" id="ARBA00004948"/>
    </source>
</evidence>
<keyword evidence="4" id="KW-0547">Nucleotide-binding</keyword>
<dbReference type="AlphaFoldDB" id="A0A543LI34"/>
<evidence type="ECO:0000256" key="2">
    <source>
        <dbReference type="ARBA" id="ARBA00012135"/>
    </source>
</evidence>
<dbReference type="SUPFAM" id="SSF53613">
    <property type="entry name" value="Ribokinase-like"/>
    <property type="match status" value="1"/>
</dbReference>
<dbReference type="PANTHER" id="PTHR20858:SF17">
    <property type="entry name" value="HYDROXYMETHYLPYRIMIDINE_PHOSPHOMETHYLPYRIMIDINE KINASE THI20-RELATED"/>
    <property type="match status" value="1"/>
</dbReference>
<dbReference type="GO" id="GO:0005524">
    <property type="term" value="F:ATP binding"/>
    <property type="evidence" value="ECO:0007669"/>
    <property type="project" value="UniProtKB-KW"/>
</dbReference>
<dbReference type="EMBL" id="VFPV01000001">
    <property type="protein sequence ID" value="TQN06955.1"/>
    <property type="molecule type" value="Genomic_DNA"/>
</dbReference>
<sequence length="300" mass="30820">MTSSSTGLHAGRPHARVLPSDARVSSRYARVLSIAGSDSGGGAGIQADLKTFSALGCYGMTAITAITAQNTCGVTGIHGVPPDMLKAQIDAVVQDIGVDAVKIGMLHSPEVVRVVADAIRAYQLPHVVLDPVMVATSGDRLIAQETVGVLVSELFPLAEVITPNLDEAGWLLGRSLQDADALEAAAQDLRALGAQAVLLKGGHLSGDWVVDVLSMPGAPQAHKLQSPRIATHNGHGTGCTLSSAIAAHLALGLPLQQAVEQARSYILGAIAAGADVTTGRGHGPLNHGYAPIAQRVFENS</sequence>
<dbReference type="RefSeq" id="WP_142080692.1">
    <property type="nucleotide sequence ID" value="NZ_VFPV01000001.1"/>
</dbReference>
<feature type="domain" description="Pyridoxamine kinase/Phosphomethylpyrimidine kinase" evidence="7">
    <location>
        <begin position="38"/>
        <end position="286"/>
    </location>
</feature>
<organism evidence="8 9">
    <name type="scientific">Acidovorax temperans</name>
    <dbReference type="NCBI Taxonomy" id="80878"/>
    <lineage>
        <taxon>Bacteria</taxon>
        <taxon>Pseudomonadati</taxon>
        <taxon>Pseudomonadota</taxon>
        <taxon>Betaproteobacteria</taxon>
        <taxon>Burkholderiales</taxon>
        <taxon>Comamonadaceae</taxon>
        <taxon>Acidovorax</taxon>
    </lineage>
</organism>
<keyword evidence="3" id="KW-0808">Transferase</keyword>
<evidence type="ECO:0000256" key="3">
    <source>
        <dbReference type="ARBA" id="ARBA00022679"/>
    </source>
</evidence>
<gene>
    <name evidence="8" type="ORF">BDD18_0033</name>
</gene>
<name>A0A543LI34_9BURK</name>
<evidence type="ECO:0000256" key="4">
    <source>
        <dbReference type="ARBA" id="ARBA00022741"/>
    </source>
</evidence>
<protein>
    <recommendedName>
        <fullName evidence="2">hydroxymethylpyrimidine kinase</fullName>
        <ecNumber evidence="2">2.7.1.49</ecNumber>
    </recommendedName>
</protein>
<comment type="pathway">
    <text evidence="1">Cofactor biosynthesis; thiamine diphosphate biosynthesis.</text>
</comment>
<accession>A0A543LI34</accession>
<dbReference type="Proteomes" id="UP000316993">
    <property type="component" value="Unassembled WGS sequence"/>
</dbReference>
<evidence type="ECO:0000256" key="5">
    <source>
        <dbReference type="ARBA" id="ARBA00022777"/>
    </source>
</evidence>
<dbReference type="EC" id="2.7.1.49" evidence="2"/>
<dbReference type="PANTHER" id="PTHR20858">
    <property type="entry name" value="PHOSPHOMETHYLPYRIMIDINE KINASE"/>
    <property type="match status" value="1"/>
</dbReference>
<dbReference type="Pfam" id="PF08543">
    <property type="entry name" value="Phos_pyr_kin"/>
    <property type="match status" value="1"/>
</dbReference>
<dbReference type="GO" id="GO:0009228">
    <property type="term" value="P:thiamine biosynthetic process"/>
    <property type="evidence" value="ECO:0007669"/>
    <property type="project" value="InterPro"/>
</dbReference>
<dbReference type="GO" id="GO:0005829">
    <property type="term" value="C:cytosol"/>
    <property type="evidence" value="ECO:0007669"/>
    <property type="project" value="TreeGrafter"/>
</dbReference>
<proteinExistence type="predicted"/>
<dbReference type="InterPro" id="IPR004399">
    <property type="entry name" value="HMP/HMP-P_kinase_dom"/>
</dbReference>
<dbReference type="GO" id="GO:0009229">
    <property type="term" value="P:thiamine diphosphate biosynthetic process"/>
    <property type="evidence" value="ECO:0007669"/>
    <property type="project" value="UniProtKB-UniPathway"/>
</dbReference>
<dbReference type="GO" id="GO:0008902">
    <property type="term" value="F:hydroxymethylpyrimidine kinase activity"/>
    <property type="evidence" value="ECO:0007669"/>
    <property type="project" value="UniProtKB-EC"/>
</dbReference>
<dbReference type="UniPathway" id="UPA00060">
    <property type="reaction ID" value="UER00138"/>
</dbReference>
<evidence type="ECO:0000256" key="6">
    <source>
        <dbReference type="ARBA" id="ARBA00022840"/>
    </source>
</evidence>
<comment type="caution">
    <text evidence="8">The sequence shown here is derived from an EMBL/GenBank/DDBJ whole genome shotgun (WGS) entry which is preliminary data.</text>
</comment>
<dbReference type="NCBIfam" id="TIGR00097">
    <property type="entry name" value="HMP-P_kinase"/>
    <property type="match status" value="1"/>
</dbReference>
<keyword evidence="5 8" id="KW-0418">Kinase</keyword>
<dbReference type="CDD" id="cd01169">
    <property type="entry name" value="HMPP_kinase"/>
    <property type="match status" value="1"/>
</dbReference>
<dbReference type="InterPro" id="IPR029056">
    <property type="entry name" value="Ribokinase-like"/>
</dbReference>
<evidence type="ECO:0000313" key="9">
    <source>
        <dbReference type="Proteomes" id="UP000316993"/>
    </source>
</evidence>
<dbReference type="GO" id="GO:0008972">
    <property type="term" value="F:phosphomethylpyrimidine kinase activity"/>
    <property type="evidence" value="ECO:0007669"/>
    <property type="project" value="InterPro"/>
</dbReference>